<dbReference type="InterPro" id="IPR043426">
    <property type="entry name" value="MltB-like"/>
</dbReference>
<name>A0A926S485_9HYPH</name>
<evidence type="ECO:0000256" key="1">
    <source>
        <dbReference type="SAM" id="SignalP"/>
    </source>
</evidence>
<evidence type="ECO:0000259" key="2">
    <source>
        <dbReference type="Pfam" id="PF13406"/>
    </source>
</evidence>
<dbReference type="GO" id="GO:0009253">
    <property type="term" value="P:peptidoglycan catabolic process"/>
    <property type="evidence" value="ECO:0007669"/>
    <property type="project" value="TreeGrafter"/>
</dbReference>
<organism evidence="3 4">
    <name type="scientific">Roseibium aggregatum</name>
    <dbReference type="NCBI Taxonomy" id="187304"/>
    <lineage>
        <taxon>Bacteria</taxon>
        <taxon>Pseudomonadati</taxon>
        <taxon>Pseudomonadota</taxon>
        <taxon>Alphaproteobacteria</taxon>
        <taxon>Hyphomicrobiales</taxon>
        <taxon>Stappiaceae</taxon>
        <taxon>Roseibium</taxon>
    </lineage>
</organism>
<dbReference type="Pfam" id="PF13406">
    <property type="entry name" value="SLT_2"/>
    <property type="match status" value="1"/>
</dbReference>
<reference evidence="3" key="1">
    <citation type="submission" date="2020-05" db="EMBL/GenBank/DDBJ databases">
        <title>Identification of trans-AT polyketide cluster in two marine bacteria, producers of a novel glutaramide-containing polyketide sesbanimide D and analogs.</title>
        <authorList>
            <person name="Kacar D."/>
            <person name="Rodriguez P."/>
            <person name="Canedo L."/>
            <person name="Gonzalez E."/>
            <person name="Galan B."/>
            <person name="De La Calle F."/>
            <person name="Garcia J.L."/>
        </authorList>
    </citation>
    <scope>NUCLEOTIDE SEQUENCE</scope>
    <source>
        <strain evidence="3">PHM038</strain>
    </source>
</reference>
<dbReference type="CDD" id="cd13399">
    <property type="entry name" value="Slt35-like"/>
    <property type="match status" value="1"/>
</dbReference>
<proteinExistence type="predicted"/>
<dbReference type="Proteomes" id="UP000598467">
    <property type="component" value="Unassembled WGS sequence"/>
</dbReference>
<dbReference type="PROSITE" id="PS51257">
    <property type="entry name" value="PROKAR_LIPOPROTEIN"/>
    <property type="match status" value="1"/>
</dbReference>
<accession>A0A926S485</accession>
<evidence type="ECO:0000313" key="3">
    <source>
        <dbReference type="EMBL" id="MBD1544810.1"/>
    </source>
</evidence>
<dbReference type="PANTHER" id="PTHR30163:SF8">
    <property type="entry name" value="LYTIC MUREIN TRANSGLYCOSYLASE"/>
    <property type="match status" value="1"/>
</dbReference>
<dbReference type="InterPro" id="IPR031304">
    <property type="entry name" value="SLT_2"/>
</dbReference>
<dbReference type="EMBL" id="JABFCZ010000001">
    <property type="protein sequence ID" value="MBD1544810.1"/>
    <property type="molecule type" value="Genomic_DNA"/>
</dbReference>
<keyword evidence="1" id="KW-0732">Signal</keyword>
<dbReference type="FunFam" id="1.10.8.350:FF:000001">
    <property type="entry name" value="Lytic murein transglycosylase B"/>
    <property type="match status" value="1"/>
</dbReference>
<dbReference type="GO" id="GO:0008933">
    <property type="term" value="F:peptidoglycan lytic transglycosylase activity"/>
    <property type="evidence" value="ECO:0007669"/>
    <property type="project" value="TreeGrafter"/>
</dbReference>
<evidence type="ECO:0000313" key="4">
    <source>
        <dbReference type="Proteomes" id="UP000598467"/>
    </source>
</evidence>
<dbReference type="Gene3D" id="1.10.530.10">
    <property type="match status" value="1"/>
</dbReference>
<dbReference type="AlphaFoldDB" id="A0A926S485"/>
<dbReference type="SUPFAM" id="SSF53955">
    <property type="entry name" value="Lysozyme-like"/>
    <property type="match status" value="1"/>
</dbReference>
<comment type="caution">
    <text evidence="3">The sequence shown here is derived from an EMBL/GenBank/DDBJ whole genome shotgun (WGS) entry which is preliminary data.</text>
</comment>
<feature type="domain" description="Transglycosylase SLT" evidence="2">
    <location>
        <begin position="33"/>
        <end position="239"/>
    </location>
</feature>
<protein>
    <submittedName>
        <fullName evidence="3">Lytic murein transglycosylase</fullName>
    </submittedName>
</protein>
<dbReference type="Gene3D" id="1.10.8.350">
    <property type="entry name" value="Bacterial muramidase"/>
    <property type="match status" value="1"/>
</dbReference>
<dbReference type="InterPro" id="IPR011970">
    <property type="entry name" value="MltB_2"/>
</dbReference>
<sequence>MDLKRVLAAGLTAAILSTTPALAAGCGNGAPGFPGWLAQFKAEAPRYGLKPRVVESALSGVSYDSKVIRLDRSQHSFKLSFEQFYAKRVNNAMIKRGQQLRQSYAGVFRRIEQRYGVPAPILLSIWGLETNYGGFSGNMPVLRSLATLAYDCRRSRFFTEELVAALMIVQRGDMRPSEMRGAWAGEIGQTQFLATNYVKYAVDFDRDGRRDLIRSSADALASTANYLKAHGWRAGQGWGPGTANHNVLKQWNKATVYQKTIAVMASKIAQ</sequence>
<dbReference type="PANTHER" id="PTHR30163">
    <property type="entry name" value="MEMBRANE-BOUND LYTIC MUREIN TRANSGLYCOSYLASE B"/>
    <property type="match status" value="1"/>
</dbReference>
<dbReference type="NCBIfam" id="TIGR02283">
    <property type="entry name" value="MltB_2"/>
    <property type="match status" value="1"/>
</dbReference>
<feature type="signal peptide" evidence="1">
    <location>
        <begin position="1"/>
        <end position="23"/>
    </location>
</feature>
<gene>
    <name evidence="3" type="ORF">HK439_00915</name>
</gene>
<dbReference type="RefSeq" id="WP_190289476.1">
    <property type="nucleotide sequence ID" value="NZ_JABFCZ010000001.1"/>
</dbReference>
<feature type="chain" id="PRO_5036743042" evidence="1">
    <location>
        <begin position="24"/>
        <end position="270"/>
    </location>
</feature>
<dbReference type="InterPro" id="IPR023346">
    <property type="entry name" value="Lysozyme-like_dom_sf"/>
</dbReference>